<evidence type="ECO:0000256" key="1">
    <source>
        <dbReference type="ARBA" id="ARBA00023002"/>
    </source>
</evidence>
<name>A0ABU9QLW5_9BURK</name>
<comment type="caution">
    <text evidence="3">The sequence shown here is derived from an EMBL/GenBank/DDBJ whole genome shotgun (WGS) entry which is preliminary data.</text>
</comment>
<dbReference type="InterPro" id="IPR006076">
    <property type="entry name" value="FAD-dep_OxRdtase"/>
</dbReference>
<dbReference type="EMBL" id="JAZHGC010000036">
    <property type="protein sequence ID" value="MEM5290417.1"/>
    <property type="molecule type" value="Genomic_DNA"/>
</dbReference>
<keyword evidence="1 3" id="KW-0560">Oxidoreductase</keyword>
<proteinExistence type="predicted"/>
<dbReference type="GO" id="GO:0016491">
    <property type="term" value="F:oxidoreductase activity"/>
    <property type="evidence" value="ECO:0007669"/>
    <property type="project" value="UniProtKB-KW"/>
</dbReference>
<evidence type="ECO:0000313" key="3">
    <source>
        <dbReference type="EMBL" id="MEM5290417.1"/>
    </source>
</evidence>
<reference evidence="3 4" key="1">
    <citation type="submission" date="2024-01" db="EMBL/GenBank/DDBJ databases">
        <title>The diversity of rhizobia nodulating Mimosa spp. in eleven states of Brazil covering several biomes is determined by host plant, location, and edaphic factors.</title>
        <authorList>
            <person name="Rouws L."/>
            <person name="Barauna A."/>
            <person name="Beukes C."/>
            <person name="De Faria S.M."/>
            <person name="Gross E."/>
            <person name="Dos Reis Junior F.B."/>
            <person name="Simon M."/>
            <person name="Maluk M."/>
            <person name="Odee D.W."/>
            <person name="Kenicer G."/>
            <person name="Young J.P.W."/>
            <person name="Reis V.M."/>
            <person name="Zilli J."/>
            <person name="James E.K."/>
        </authorList>
    </citation>
    <scope>NUCLEOTIDE SEQUENCE [LARGE SCALE GENOMIC DNA]</scope>
    <source>
        <strain evidence="3 4">JPY77</strain>
    </source>
</reference>
<sequence>MVRLSGDAPDRLFELVRDLGICCEARQAGTIRAAFTEANAAFLKRAAEGWQTLGAPVQFLDRAAIASATGTDRYLCGTLDFRGGSVNPLAYSRGLAEAASHAGADIYTHTTVTGIRRVRGNWTLSTPGGRIAAEWIVSRHERLYRRHLARTASQHHSRLQRHRRN</sequence>
<accession>A0ABU9QLW5</accession>
<gene>
    <name evidence="3" type="ORF">V4C55_32310</name>
</gene>
<dbReference type="EC" id="1.-.-.-" evidence="3"/>
<protein>
    <submittedName>
        <fullName evidence="3">FAD-dependent oxidoreductase</fullName>
        <ecNumber evidence="3">1.-.-.-</ecNumber>
    </submittedName>
</protein>
<keyword evidence="4" id="KW-1185">Reference proteome</keyword>
<dbReference type="Gene3D" id="3.30.9.10">
    <property type="entry name" value="D-Amino Acid Oxidase, subunit A, domain 2"/>
    <property type="match status" value="1"/>
</dbReference>
<dbReference type="Proteomes" id="UP001494588">
    <property type="component" value="Unassembled WGS sequence"/>
</dbReference>
<evidence type="ECO:0000259" key="2">
    <source>
        <dbReference type="Pfam" id="PF01266"/>
    </source>
</evidence>
<evidence type="ECO:0000313" key="4">
    <source>
        <dbReference type="Proteomes" id="UP001494588"/>
    </source>
</evidence>
<dbReference type="InterPro" id="IPR036188">
    <property type="entry name" value="FAD/NAD-bd_sf"/>
</dbReference>
<dbReference type="SUPFAM" id="SSF51905">
    <property type="entry name" value="FAD/NAD(P)-binding domain"/>
    <property type="match status" value="1"/>
</dbReference>
<feature type="domain" description="FAD dependent oxidoreductase" evidence="2">
    <location>
        <begin position="1"/>
        <end position="137"/>
    </location>
</feature>
<dbReference type="Pfam" id="PF01266">
    <property type="entry name" value="DAO"/>
    <property type="match status" value="1"/>
</dbReference>
<organism evidence="3 4">
    <name type="scientific">Paraburkholderia sabiae</name>
    <dbReference type="NCBI Taxonomy" id="273251"/>
    <lineage>
        <taxon>Bacteria</taxon>
        <taxon>Pseudomonadati</taxon>
        <taxon>Pseudomonadota</taxon>
        <taxon>Betaproteobacteria</taxon>
        <taxon>Burkholderiales</taxon>
        <taxon>Burkholderiaceae</taxon>
        <taxon>Paraburkholderia</taxon>
    </lineage>
</organism>
<dbReference type="Gene3D" id="3.50.50.60">
    <property type="entry name" value="FAD/NAD(P)-binding domain"/>
    <property type="match status" value="1"/>
</dbReference>
<dbReference type="RefSeq" id="WP_201651892.1">
    <property type="nucleotide sequence ID" value="NZ_CAJHCS010000014.1"/>
</dbReference>